<dbReference type="InterPro" id="IPR038129">
    <property type="entry name" value="Nanos_sf"/>
</dbReference>
<evidence type="ECO:0000256" key="9">
    <source>
        <dbReference type="SAM" id="MobiDB-lite"/>
    </source>
</evidence>
<evidence type="ECO:0000313" key="12">
    <source>
        <dbReference type="Proteomes" id="UP001549921"/>
    </source>
</evidence>
<dbReference type="GO" id="GO:0005737">
    <property type="term" value="C:cytoplasm"/>
    <property type="evidence" value="ECO:0007669"/>
    <property type="project" value="UniProtKB-SubCell"/>
</dbReference>
<dbReference type="PROSITE" id="PS51522">
    <property type="entry name" value="ZF_NANOS"/>
    <property type="match status" value="1"/>
</dbReference>
<evidence type="ECO:0000256" key="4">
    <source>
        <dbReference type="ARBA" id="ARBA00022771"/>
    </source>
</evidence>
<evidence type="ECO:0000256" key="8">
    <source>
        <dbReference type="PROSITE-ProRule" id="PRU00855"/>
    </source>
</evidence>
<feature type="region of interest" description="Disordered" evidence="9">
    <location>
        <begin position="178"/>
        <end position="200"/>
    </location>
</feature>
<keyword evidence="7 8" id="KW-0694">RNA-binding</keyword>
<dbReference type="InterPro" id="IPR008705">
    <property type="entry name" value="Nanos/Xcar2"/>
</dbReference>
<feature type="compositionally biased region" description="Polar residues" evidence="9">
    <location>
        <begin position="178"/>
        <end position="194"/>
    </location>
</feature>
<accession>A0ABD0S8E3</accession>
<evidence type="ECO:0000259" key="10">
    <source>
        <dbReference type="PROSITE" id="PS51522"/>
    </source>
</evidence>
<keyword evidence="5" id="KW-0862">Zinc</keyword>
<evidence type="ECO:0000256" key="6">
    <source>
        <dbReference type="ARBA" id="ARBA00022845"/>
    </source>
</evidence>
<evidence type="ECO:0000313" key="11">
    <source>
        <dbReference type="EMBL" id="KAL0810292.1"/>
    </source>
</evidence>
<proteinExistence type="inferred from homology"/>
<dbReference type="PANTHER" id="PTHR12887">
    <property type="entry name" value="NANOS PROTEIN"/>
    <property type="match status" value="1"/>
</dbReference>
<evidence type="ECO:0000256" key="2">
    <source>
        <dbReference type="ARBA" id="ARBA00022490"/>
    </source>
</evidence>
<feature type="domain" description="Nanos-type" evidence="10">
    <location>
        <begin position="234"/>
        <end position="291"/>
    </location>
</feature>
<gene>
    <name evidence="11" type="ORF">ABMA28_010451</name>
</gene>
<comment type="similarity">
    <text evidence="8">Belongs to the nanos family.</text>
</comment>
<sequence length="321" mass="36325">MFPSKNMLDYMTELNRLFPRTLESDLHSPSMYNTNYMQSPSMANRSSSSADSTSPESFPDMSAQFRPRCRPVPELIPISDTPFPLRRQRPIIGRKLMDTPEHTVPNYGPPPQMSPLKSFETDVEMKALWQDHPYPHTPPNPTRFPEQKYSPSVYELFPAENRGFEFRTPVKNMSLSQTSGFNSNVSPRSVSLSPISPMRQRFTTPPPPFRRSFHSNMATPSQSSEDSHIDVGKVCSFCRKNGETPMVYMTHTVKERAGNRQVVTCPILRSHVCSTCGASGDDAHTITYCPVLRSNNNGLPLQSTTITLKNTRVKSNGRKRY</sequence>
<dbReference type="GO" id="GO:0003723">
    <property type="term" value="F:RNA binding"/>
    <property type="evidence" value="ECO:0007669"/>
    <property type="project" value="UniProtKB-UniRule"/>
</dbReference>
<evidence type="ECO:0000256" key="1">
    <source>
        <dbReference type="ARBA" id="ARBA00004496"/>
    </source>
</evidence>
<keyword evidence="6 8" id="KW-0810">Translation regulation</keyword>
<dbReference type="GO" id="GO:0006417">
    <property type="term" value="P:regulation of translation"/>
    <property type="evidence" value="ECO:0007669"/>
    <property type="project" value="UniProtKB-UniRule"/>
</dbReference>
<comment type="caution">
    <text evidence="11">The sequence shown here is derived from an EMBL/GenBank/DDBJ whole genome shotgun (WGS) entry which is preliminary data.</text>
</comment>
<dbReference type="Gene3D" id="4.10.60.30">
    <property type="entry name" value="Nanos, RNA-binding domain"/>
    <property type="match status" value="1"/>
</dbReference>
<name>A0ABD0S8E3_LOXSC</name>
<keyword evidence="4 8" id="KW-0863">Zinc-finger</keyword>
<evidence type="ECO:0000256" key="7">
    <source>
        <dbReference type="ARBA" id="ARBA00022884"/>
    </source>
</evidence>
<organism evidence="11 12">
    <name type="scientific">Loxostege sticticalis</name>
    <name type="common">Beet webworm moth</name>
    <dbReference type="NCBI Taxonomy" id="481309"/>
    <lineage>
        <taxon>Eukaryota</taxon>
        <taxon>Metazoa</taxon>
        <taxon>Ecdysozoa</taxon>
        <taxon>Arthropoda</taxon>
        <taxon>Hexapoda</taxon>
        <taxon>Insecta</taxon>
        <taxon>Pterygota</taxon>
        <taxon>Neoptera</taxon>
        <taxon>Endopterygota</taxon>
        <taxon>Lepidoptera</taxon>
        <taxon>Glossata</taxon>
        <taxon>Ditrysia</taxon>
        <taxon>Pyraloidea</taxon>
        <taxon>Crambidae</taxon>
        <taxon>Pyraustinae</taxon>
        <taxon>Loxostege</taxon>
    </lineage>
</organism>
<dbReference type="Proteomes" id="UP001549921">
    <property type="component" value="Unassembled WGS sequence"/>
</dbReference>
<dbReference type="EMBL" id="JBEDNZ010000026">
    <property type="protein sequence ID" value="KAL0810292.1"/>
    <property type="molecule type" value="Genomic_DNA"/>
</dbReference>
<feature type="region of interest" description="Disordered" evidence="9">
    <location>
        <begin position="29"/>
        <end position="65"/>
    </location>
</feature>
<feature type="compositionally biased region" description="Low complexity" evidence="9">
    <location>
        <begin position="39"/>
        <end position="57"/>
    </location>
</feature>
<reference evidence="11 12" key="1">
    <citation type="submission" date="2024-06" db="EMBL/GenBank/DDBJ databases">
        <title>A chromosome-level genome assembly of beet webworm, Loxostege sticticalis.</title>
        <authorList>
            <person name="Zhang Y."/>
        </authorList>
    </citation>
    <scope>NUCLEOTIDE SEQUENCE [LARGE SCALE GENOMIC DNA]</scope>
    <source>
        <strain evidence="11">AQ028</strain>
        <tissue evidence="11">Male pupae</tissue>
    </source>
</reference>
<dbReference type="GO" id="GO:0008270">
    <property type="term" value="F:zinc ion binding"/>
    <property type="evidence" value="ECO:0007669"/>
    <property type="project" value="UniProtKB-KW"/>
</dbReference>
<evidence type="ECO:0000256" key="5">
    <source>
        <dbReference type="ARBA" id="ARBA00022833"/>
    </source>
</evidence>
<dbReference type="InterPro" id="IPR024161">
    <property type="entry name" value="Znf_nanos-typ"/>
</dbReference>
<evidence type="ECO:0000256" key="3">
    <source>
        <dbReference type="ARBA" id="ARBA00022723"/>
    </source>
</evidence>
<keyword evidence="2" id="KW-0963">Cytoplasm</keyword>
<keyword evidence="3" id="KW-0479">Metal-binding</keyword>
<dbReference type="AlphaFoldDB" id="A0ABD0S8E3"/>
<protein>
    <recommendedName>
        <fullName evidence="10">Nanos-type domain-containing protein</fullName>
    </recommendedName>
</protein>
<comment type="subcellular location">
    <subcellularLocation>
        <location evidence="1">Cytoplasm</location>
    </subcellularLocation>
</comment>
<dbReference type="Pfam" id="PF05741">
    <property type="entry name" value="zf-nanos"/>
    <property type="match status" value="1"/>
</dbReference>